<dbReference type="GO" id="GO:0019509">
    <property type="term" value="P:L-methionine salvage from methylthioadenosine"/>
    <property type="evidence" value="ECO:0007669"/>
    <property type="project" value="UniProtKB-UniRule"/>
</dbReference>
<dbReference type="PANTHER" id="PTHR43475">
    <property type="entry name" value="METHYLTHIORIBOSE-1-PHOSPHATE ISOMERASE"/>
    <property type="match status" value="1"/>
</dbReference>
<feature type="binding site" evidence="5">
    <location>
        <begin position="253"/>
        <end position="254"/>
    </location>
    <ligand>
        <name>substrate</name>
    </ligand>
</feature>
<dbReference type="STRING" id="1249627.D779_2728"/>
<feature type="binding site" evidence="5">
    <location>
        <position position="98"/>
    </location>
    <ligand>
        <name>substrate</name>
    </ligand>
</feature>
<comment type="pathway">
    <text evidence="5">Amino-acid biosynthesis; L-methionine biosynthesis via salvage pathway; L-methionine from S-methyl-5-thio-alpha-D-ribose 1-phosphate: step 1/6.</text>
</comment>
<dbReference type="NCBIfam" id="NF004326">
    <property type="entry name" value="PRK05720.1"/>
    <property type="match status" value="1"/>
</dbReference>
<dbReference type="InterPro" id="IPR037171">
    <property type="entry name" value="NagB/RpiA_transferase-like"/>
</dbReference>
<keyword evidence="7" id="KW-1185">Reference proteome</keyword>
<dbReference type="UniPathway" id="UPA00904">
    <property type="reaction ID" value="UER00874"/>
</dbReference>
<dbReference type="Gene3D" id="3.40.50.10470">
    <property type="entry name" value="Translation initiation factor eif-2b, domain 2"/>
    <property type="match status" value="1"/>
</dbReference>
<dbReference type="AlphaFoldDB" id="W9VE85"/>
<dbReference type="eggNOG" id="COG0182">
    <property type="taxonomic scope" value="Bacteria"/>
</dbReference>
<dbReference type="InterPro" id="IPR005251">
    <property type="entry name" value="IF-M1Pi"/>
</dbReference>
<dbReference type="EMBL" id="AONC01000042">
    <property type="protein sequence ID" value="EXJ14327.1"/>
    <property type="molecule type" value="Genomic_DNA"/>
</dbReference>
<dbReference type="FunFam" id="1.20.120.420:FF:000003">
    <property type="entry name" value="Methylthioribose-1-phosphate isomerase"/>
    <property type="match status" value="1"/>
</dbReference>
<dbReference type="InterPro" id="IPR042529">
    <property type="entry name" value="IF_2B-like_C"/>
</dbReference>
<sequence>MKTTTPTVPTPDDAAVWHEGRLYLADQRILPERAEFLSYDRADAVADAIRAMVVRGAPAIGVAAAYGVVLAGRSAFASAGSDWKTAIEADLERLAASRPTAVNLFWAIRRMRALIEQLDTTDPTERLLREAIAIHDEDRAANRRLGDLGAELIEGPTEVITHCNAGAAATGGYGTALGVVRSAYAAGKITRVYADETRPWMQGSRLTAWELMHDGIPVTLQADGAAASLMATGGVGWVIVGSDRIAANGDVANKIGTYGLAVMAKYHGIKFMVAAPTSTIDMEVASGAEIPIEERDPEELLSCGGRRLAPEGCVARNPVFDVTPASLVDAIVTEKGVVLDPTPEKMCELMR</sequence>
<feature type="active site" description="Proton donor" evidence="5">
    <location>
        <position position="243"/>
    </location>
</feature>
<comment type="catalytic activity">
    <reaction evidence="2">
        <text>5-deoxy-alpha-D-ribose 1-phosphate = 5-deoxy-D-ribulose 1-phosphate</text>
        <dbReference type="Rhea" id="RHEA:61296"/>
        <dbReference type="ChEBI" id="CHEBI:58749"/>
        <dbReference type="ChEBI" id="CHEBI:144504"/>
    </reaction>
    <physiologicalReaction direction="left-to-right" evidence="2">
        <dbReference type="Rhea" id="RHEA:61297"/>
    </physiologicalReaction>
</comment>
<dbReference type="OrthoDB" id="9803436at2"/>
<name>W9VE85_9GAMM</name>
<dbReference type="PANTHER" id="PTHR43475:SF1">
    <property type="entry name" value="METHYLTHIORIBOSE-1-PHOSPHATE ISOMERASE"/>
    <property type="match status" value="1"/>
</dbReference>
<keyword evidence="5" id="KW-0028">Amino-acid biosynthesis</keyword>
<evidence type="ECO:0000313" key="7">
    <source>
        <dbReference type="Proteomes" id="UP000019460"/>
    </source>
</evidence>
<dbReference type="EC" id="5.3.1.23" evidence="5"/>
<accession>W9VE85</accession>
<keyword evidence="5" id="KW-0486">Methionine biosynthesis</keyword>
<organism evidence="6 7">
    <name type="scientific">Imhoffiella purpurea</name>
    <dbReference type="NCBI Taxonomy" id="1249627"/>
    <lineage>
        <taxon>Bacteria</taxon>
        <taxon>Pseudomonadati</taxon>
        <taxon>Pseudomonadota</taxon>
        <taxon>Gammaproteobacteria</taxon>
        <taxon>Chromatiales</taxon>
        <taxon>Chromatiaceae</taxon>
        <taxon>Imhoffiella</taxon>
    </lineage>
</organism>
<feature type="binding site" evidence="5">
    <location>
        <begin position="55"/>
        <end position="57"/>
    </location>
    <ligand>
        <name>substrate</name>
    </ligand>
</feature>
<dbReference type="Gene3D" id="1.20.120.420">
    <property type="entry name" value="translation initiation factor eif-2b, domain 1"/>
    <property type="match status" value="1"/>
</dbReference>
<keyword evidence="1 5" id="KW-0413">Isomerase</keyword>
<dbReference type="Pfam" id="PF01008">
    <property type="entry name" value="IF-2B"/>
    <property type="match status" value="1"/>
</dbReference>
<evidence type="ECO:0000313" key="6">
    <source>
        <dbReference type="EMBL" id="EXJ14327.1"/>
    </source>
</evidence>
<evidence type="ECO:0000256" key="4">
    <source>
        <dbReference type="ARBA" id="ARBA00058145"/>
    </source>
</evidence>
<dbReference type="PATRIC" id="fig|1249627.3.peg.2893"/>
<reference evidence="6 7" key="1">
    <citation type="submission" date="2012-11" db="EMBL/GenBank/DDBJ databases">
        <title>Genome assembly of Thiorhodococcus sp. AK35.</title>
        <authorList>
            <person name="Nupur N."/>
            <person name="Khatri I."/>
            <person name="Subramanian S."/>
            <person name="Pinnaka A."/>
        </authorList>
    </citation>
    <scope>NUCLEOTIDE SEQUENCE [LARGE SCALE GENOMIC DNA]</scope>
    <source>
        <strain evidence="6 7">AK35</strain>
    </source>
</reference>
<dbReference type="NCBIfam" id="TIGR00512">
    <property type="entry name" value="salvage_mtnA"/>
    <property type="match status" value="1"/>
</dbReference>
<dbReference type="InterPro" id="IPR011559">
    <property type="entry name" value="Initiation_fac_2B_a/b/d"/>
</dbReference>
<dbReference type="InterPro" id="IPR000649">
    <property type="entry name" value="IF-2B-related"/>
</dbReference>
<dbReference type="Proteomes" id="UP000019460">
    <property type="component" value="Unassembled WGS sequence"/>
</dbReference>
<gene>
    <name evidence="5" type="primary">mtnA</name>
    <name evidence="6" type="ORF">D779_2728</name>
</gene>
<dbReference type="NCBIfam" id="TIGR00524">
    <property type="entry name" value="eIF-2B_rel"/>
    <property type="match status" value="1"/>
</dbReference>
<dbReference type="SUPFAM" id="SSF100950">
    <property type="entry name" value="NagB/RpiA/CoA transferase-like"/>
    <property type="match status" value="1"/>
</dbReference>
<comment type="caution">
    <text evidence="6">The sequence shown here is derived from an EMBL/GenBank/DDBJ whole genome shotgun (WGS) entry which is preliminary data.</text>
</comment>
<dbReference type="HAMAP" id="MF_01678">
    <property type="entry name" value="Salvage_MtnA"/>
    <property type="match status" value="1"/>
</dbReference>
<feature type="site" description="Transition state stabilizer" evidence="5">
    <location>
        <position position="163"/>
    </location>
</feature>
<feature type="binding site" evidence="5">
    <location>
        <position position="202"/>
    </location>
    <ligand>
        <name>substrate</name>
    </ligand>
</feature>
<dbReference type="RefSeq" id="WP_043755218.1">
    <property type="nucleotide sequence ID" value="NZ_AONC01000042.1"/>
</dbReference>
<protein>
    <recommendedName>
        <fullName evidence="5">Methylthioribose-1-phosphate isomerase</fullName>
        <shortName evidence="5">M1Pi</shortName>
        <shortName evidence="5">MTR-1-P isomerase</shortName>
        <ecNumber evidence="5">5.3.1.23</ecNumber>
    </recommendedName>
    <alternativeName>
        <fullName evidence="5">S-methyl-5-thioribose-1-phosphate isomerase</fullName>
    </alternativeName>
</protein>
<comment type="function">
    <text evidence="4">Catalyzes the interconversion of methylthioribose-1-phosphate (MTR-1-P) into methylthioribulose-1-phosphate (MTRu-1-P). Also catalyzes the interconversion of 5-deoxyribose 1-phosphate and 5-deoxyribulose 1-phosphate. Part of a bifunctional DHAP-shunt salvage pathway for SAM by-products.</text>
</comment>
<comment type="catalytic activity">
    <reaction evidence="3">
        <text>5-(methylsulfanyl)-alpha-D-ribose 1-phosphate = 5-(methylsulfanyl)-D-ribulose 1-phosphate</text>
        <dbReference type="Rhea" id="RHEA:19989"/>
        <dbReference type="ChEBI" id="CHEBI:58533"/>
        <dbReference type="ChEBI" id="CHEBI:58548"/>
        <dbReference type="EC" id="5.3.1.23"/>
    </reaction>
    <physiologicalReaction direction="left-to-right" evidence="3">
        <dbReference type="Rhea" id="RHEA:19990"/>
    </physiologicalReaction>
</comment>
<dbReference type="InterPro" id="IPR027363">
    <property type="entry name" value="M1Pi_N"/>
</dbReference>
<evidence type="ECO:0000256" key="3">
    <source>
        <dbReference type="ARBA" id="ARBA00051169"/>
    </source>
</evidence>
<evidence type="ECO:0000256" key="1">
    <source>
        <dbReference type="ARBA" id="ARBA00023235"/>
    </source>
</evidence>
<dbReference type="GO" id="GO:0046523">
    <property type="term" value="F:S-methyl-5-thioribose-1-phosphate isomerase activity"/>
    <property type="evidence" value="ECO:0007669"/>
    <property type="project" value="UniProtKB-UniRule"/>
</dbReference>
<evidence type="ECO:0000256" key="2">
    <source>
        <dbReference type="ARBA" id="ARBA00050906"/>
    </source>
</evidence>
<proteinExistence type="inferred from homology"/>
<comment type="similarity">
    <text evidence="5">Belongs to the EIF-2B alpha/beta/delta subunits family. MtnA subfamily.</text>
</comment>
<evidence type="ECO:0000256" key="5">
    <source>
        <dbReference type="HAMAP-Rule" id="MF_01678"/>
    </source>
</evidence>
<dbReference type="FunFam" id="3.40.50.10470:FF:000006">
    <property type="entry name" value="Methylthioribose-1-phosphate isomerase"/>
    <property type="match status" value="1"/>
</dbReference>